<gene>
    <name evidence="15" type="ORF">FD14_GL000454</name>
</gene>
<dbReference type="UniPathway" id="UPA00051">
    <property type="reaction ID" value="UER00082"/>
</dbReference>
<keyword evidence="16" id="KW-1185">Reference proteome</keyword>
<evidence type="ECO:0000313" key="15">
    <source>
        <dbReference type="EMBL" id="KRN24983.1"/>
    </source>
</evidence>
<dbReference type="Proteomes" id="UP000051442">
    <property type="component" value="Unassembled WGS sequence"/>
</dbReference>
<dbReference type="SUPFAM" id="SSF51726">
    <property type="entry name" value="UROD/MetE-like"/>
    <property type="match status" value="2"/>
</dbReference>
<name>A0A0R2FIZ4_9LACO</name>
<feature type="binding site" evidence="11">
    <location>
        <position position="595"/>
    </location>
    <ligand>
        <name>L-methionine</name>
        <dbReference type="ChEBI" id="CHEBI:57844"/>
    </ligand>
</feature>
<dbReference type="GO" id="GO:0009086">
    <property type="term" value="P:methionine biosynthetic process"/>
    <property type="evidence" value="ECO:0007669"/>
    <property type="project" value="UniProtKB-KW"/>
</dbReference>
<dbReference type="OrthoDB" id="244285at2"/>
<feature type="domain" description="Cobalamin-independent methionine synthase MetE C-terminal/archaeal" evidence="13">
    <location>
        <begin position="422"/>
        <end position="743"/>
    </location>
</feature>
<evidence type="ECO:0000256" key="11">
    <source>
        <dbReference type="PIRSR" id="PIRSR000382-1"/>
    </source>
</evidence>
<dbReference type="InterPro" id="IPR002629">
    <property type="entry name" value="Met_Synth_C/arc"/>
</dbReference>
<evidence type="ECO:0000256" key="8">
    <source>
        <dbReference type="ARBA" id="ARBA00022723"/>
    </source>
</evidence>
<evidence type="ECO:0000256" key="5">
    <source>
        <dbReference type="ARBA" id="ARBA00022603"/>
    </source>
</evidence>
<dbReference type="InterPro" id="IPR013215">
    <property type="entry name" value="Cbl-indep_Met_Synth_N"/>
</dbReference>
<feature type="binding site" evidence="11">
    <location>
        <position position="119"/>
    </location>
    <ligand>
        <name>5-methyltetrahydropteroyltri-L-glutamate</name>
        <dbReference type="ChEBI" id="CHEBI:58207"/>
    </ligand>
</feature>
<evidence type="ECO:0000256" key="4">
    <source>
        <dbReference type="ARBA" id="ARBA00012034"/>
    </source>
</evidence>
<organism evidence="15 16">
    <name type="scientific">Secundilactobacillus similis DSM 23365 = JCM 2765</name>
    <dbReference type="NCBI Taxonomy" id="1423804"/>
    <lineage>
        <taxon>Bacteria</taxon>
        <taxon>Bacillati</taxon>
        <taxon>Bacillota</taxon>
        <taxon>Bacilli</taxon>
        <taxon>Lactobacillales</taxon>
        <taxon>Lactobacillaceae</taxon>
        <taxon>Secundilactobacillus</taxon>
    </lineage>
</organism>
<evidence type="ECO:0000256" key="12">
    <source>
        <dbReference type="PIRSR" id="PIRSR000382-2"/>
    </source>
</evidence>
<feature type="domain" description="Cobalamin-independent methionine synthase MetE N-terminal" evidence="14">
    <location>
        <begin position="3"/>
        <end position="312"/>
    </location>
</feature>
<dbReference type="Pfam" id="PF08267">
    <property type="entry name" value="Meth_synt_1"/>
    <property type="match status" value="1"/>
</dbReference>
<feature type="binding site" evidence="11">
    <location>
        <position position="595"/>
    </location>
    <ligand>
        <name>L-homocysteine</name>
        <dbReference type="ChEBI" id="CHEBI:58199"/>
    </ligand>
</feature>
<evidence type="ECO:0000256" key="6">
    <source>
        <dbReference type="ARBA" id="ARBA00022605"/>
    </source>
</evidence>
<comment type="pathway">
    <text evidence="2">Amino-acid biosynthesis; L-methionine biosynthesis via de novo pathway; L-methionine from L-homocysteine (MetE route): step 1/1.</text>
</comment>
<feature type="binding site" evidence="11">
    <location>
        <position position="18"/>
    </location>
    <ligand>
        <name>5-methyltetrahydropteroyltri-L-glutamate</name>
        <dbReference type="ChEBI" id="CHEBI:58207"/>
    </ligand>
</feature>
<dbReference type="EC" id="2.1.1.14" evidence="4"/>
<evidence type="ECO:0000313" key="16">
    <source>
        <dbReference type="Proteomes" id="UP000051442"/>
    </source>
</evidence>
<evidence type="ECO:0000256" key="9">
    <source>
        <dbReference type="ARBA" id="ARBA00022833"/>
    </source>
</evidence>
<dbReference type="GO" id="GO:0008270">
    <property type="term" value="F:zinc ion binding"/>
    <property type="evidence" value="ECO:0007669"/>
    <property type="project" value="InterPro"/>
</dbReference>
<dbReference type="AlphaFoldDB" id="A0A0R2FIZ4"/>
<dbReference type="PIRSF" id="PIRSF000382">
    <property type="entry name" value="MeTrfase_B12_ind"/>
    <property type="match status" value="1"/>
</dbReference>
<evidence type="ECO:0000259" key="14">
    <source>
        <dbReference type="Pfam" id="PF08267"/>
    </source>
</evidence>
<feature type="binding site" evidence="12">
    <location>
        <position position="721"/>
    </location>
    <ligand>
        <name>Zn(2+)</name>
        <dbReference type="ChEBI" id="CHEBI:29105"/>
        <label>1</label>
        <note>catalytic</note>
    </ligand>
</feature>
<keyword evidence="5 15" id="KW-0489">Methyltransferase</keyword>
<reference evidence="15 16" key="1">
    <citation type="journal article" date="2015" name="Genome Announc.">
        <title>Expanding the biotechnology potential of lactobacilli through comparative genomics of 213 strains and associated genera.</title>
        <authorList>
            <person name="Sun Z."/>
            <person name="Harris H.M."/>
            <person name="McCann A."/>
            <person name="Guo C."/>
            <person name="Argimon S."/>
            <person name="Zhang W."/>
            <person name="Yang X."/>
            <person name="Jeffery I.B."/>
            <person name="Cooney J.C."/>
            <person name="Kagawa T.F."/>
            <person name="Liu W."/>
            <person name="Song Y."/>
            <person name="Salvetti E."/>
            <person name="Wrobel A."/>
            <person name="Rasinkangas P."/>
            <person name="Parkhill J."/>
            <person name="Rea M.C."/>
            <person name="O'Sullivan O."/>
            <person name="Ritari J."/>
            <person name="Douillard F.P."/>
            <person name="Paul Ross R."/>
            <person name="Yang R."/>
            <person name="Briner A.E."/>
            <person name="Felis G.E."/>
            <person name="de Vos W.M."/>
            <person name="Barrangou R."/>
            <person name="Klaenhammer T.R."/>
            <person name="Caufield P.W."/>
            <person name="Cui Y."/>
            <person name="Zhang H."/>
            <person name="O'Toole P.W."/>
        </authorList>
    </citation>
    <scope>NUCLEOTIDE SEQUENCE [LARGE SCALE GENOMIC DNA]</scope>
    <source>
        <strain evidence="15 16">DSM 23365</strain>
    </source>
</reference>
<comment type="cofactor">
    <cofactor evidence="12">
        <name>Zn(2+)</name>
        <dbReference type="ChEBI" id="CHEBI:29105"/>
    </cofactor>
    <text evidence="12">Binds 2 Zn(2+) ions per subunit.</text>
</comment>
<dbReference type="NCBIfam" id="NF003556">
    <property type="entry name" value="PRK05222.1"/>
    <property type="match status" value="1"/>
</dbReference>
<dbReference type="STRING" id="1423804.FD14_GL000454"/>
<evidence type="ECO:0000256" key="1">
    <source>
        <dbReference type="ARBA" id="ARBA00002777"/>
    </source>
</evidence>
<evidence type="ECO:0000256" key="7">
    <source>
        <dbReference type="ARBA" id="ARBA00022679"/>
    </source>
</evidence>
<feature type="binding site" evidence="11">
    <location>
        <position position="557"/>
    </location>
    <ligand>
        <name>5-methyltetrahydropteroyltri-L-glutamate</name>
        <dbReference type="ChEBI" id="CHEBI:58207"/>
    </ligand>
</feature>
<evidence type="ECO:0000256" key="3">
    <source>
        <dbReference type="ARBA" id="ARBA00009553"/>
    </source>
</evidence>
<dbReference type="RefSeq" id="WP_057151854.1">
    <property type="nucleotide sequence ID" value="NZ_AYZM01000079.1"/>
</dbReference>
<protein>
    <recommendedName>
        <fullName evidence="4">5-methyltetrahydropteroyltriglutamate--homocysteine S-methyltransferase</fullName>
        <ecNumber evidence="4">2.1.1.14</ecNumber>
    </recommendedName>
</protein>
<comment type="similarity">
    <text evidence="3">Belongs to the vitamin-B12 independent methionine synthase family.</text>
</comment>
<comment type="function">
    <text evidence="1">Catalyzes the transfer of a methyl group from 5-methyltetrahydrofolate to homocysteine resulting in methionine formation.</text>
</comment>
<dbReference type="CDD" id="cd03311">
    <property type="entry name" value="CIMS_C_terminal_like"/>
    <property type="match status" value="1"/>
</dbReference>
<dbReference type="Pfam" id="PF01717">
    <property type="entry name" value="Meth_synt_2"/>
    <property type="match status" value="1"/>
</dbReference>
<feature type="binding site" evidence="12">
    <location>
        <position position="640"/>
    </location>
    <ligand>
        <name>Zn(2+)</name>
        <dbReference type="ChEBI" id="CHEBI:29105"/>
        <label>1</label>
        <note>catalytic</note>
    </ligand>
</feature>
<dbReference type="Gene3D" id="3.20.20.210">
    <property type="match status" value="2"/>
</dbReference>
<keyword evidence="7 15" id="KW-0808">Transferase</keyword>
<dbReference type="PANTHER" id="PTHR30519">
    <property type="entry name" value="5-METHYLTETRAHYDROPTEROYLTRIGLUTAMATE--HOMOCYSTEINE METHYLTRANSFERASE"/>
    <property type="match status" value="1"/>
</dbReference>
<keyword evidence="10" id="KW-0486">Methionine biosynthesis</keyword>
<proteinExistence type="inferred from homology"/>
<sequence>MTTTITGYPRIGRQLELKTMVDHYLSHQISITELIQQSTDLQHQNWATLHEAGIDQIPVNDFALLDRFLDTAVLFNLIPERFRQLHLPPLELSFALAAGIDDGQQQAAPLRMHRWFNTNYNHYVPEFDDYTFPHLVGTRFTHAFRDAQALGYDARPVLIGPYTLLKCSTFTGKRAPADYVTDLVNAYADLFRRLMVLDADWIQLDEPALVLAPTQEDLALFDQLYQPLLSQKETLRVLIQTAFGDVREAYSHLITLPIDGLGLDLLPDSHNWALLQQQPLPDDKHLFAGIINGQNIWRTNYADRLARLQTLPAERLTLTTSCSLLHVPVTVATETQLPANTRQYLAFAEEKLEELVDLDTLLKTPDTSKLAANQALFDQPRIQPDSAVKKRITNLAPAKMRRQQSRQQRAPQQQQRFNFPALPTQTIGSFPTNQQDRQTIADYAQGSLSESDFNAYTKQRIRDGIALQKQLGLDVFVTGEYTRTDMITHFDHQLSGFLFTEHAWIQSFGTYCAQPPIIWGDIAWQHPITVAETAFAQTLTEKPVKGVLTGPMTLASWAYPREDLDLKTSATQIALALQDEATALEQHGIAIIQLDEPAFRTRLPLRHANWQANYLDWAIPVIRLATATLKPTTQVQIHICEGHYTDILPELDQLDADVLSLAFTDPNLLPALKAQHFETPVGLGVFDTARFKLPTETAIETKIRQIHDTLPDNGIWINPDCGLKTLPEVAVTRSLQRMVTATEHVRQTLN</sequence>
<dbReference type="GO" id="GO:0032259">
    <property type="term" value="P:methylation"/>
    <property type="evidence" value="ECO:0007669"/>
    <property type="project" value="UniProtKB-KW"/>
</dbReference>
<evidence type="ECO:0000259" key="13">
    <source>
        <dbReference type="Pfam" id="PF01717"/>
    </source>
</evidence>
<comment type="caution">
    <text evidence="15">The sequence shown here is derived from an EMBL/GenBank/DDBJ whole genome shotgun (WGS) entry which is preliminary data.</text>
</comment>
<feature type="binding site" evidence="11">
    <location>
        <position position="480"/>
    </location>
    <ligand>
        <name>L-methionine</name>
        <dbReference type="ChEBI" id="CHEBI:57844"/>
    </ligand>
</feature>
<dbReference type="PATRIC" id="fig|1423804.4.peg.491"/>
<accession>A0A0R2FIZ4</accession>
<keyword evidence="8 12" id="KW-0479">Metal-binding</keyword>
<feature type="binding site" evidence="11">
    <location>
        <begin position="427"/>
        <end position="429"/>
    </location>
    <ligand>
        <name>L-methionine</name>
        <dbReference type="ChEBI" id="CHEBI:57844"/>
    </ligand>
</feature>
<feature type="binding site" evidence="11">
    <location>
        <begin position="427"/>
        <end position="429"/>
    </location>
    <ligand>
        <name>L-homocysteine</name>
        <dbReference type="ChEBI" id="CHEBI:58199"/>
    </ligand>
</feature>
<dbReference type="InterPro" id="IPR038071">
    <property type="entry name" value="UROD/MetE-like_sf"/>
</dbReference>
<evidence type="ECO:0000256" key="2">
    <source>
        <dbReference type="ARBA" id="ARBA00004681"/>
    </source>
</evidence>
<keyword evidence="6" id="KW-0028">Amino-acid biosynthesis</keyword>
<evidence type="ECO:0000256" key="10">
    <source>
        <dbReference type="ARBA" id="ARBA00023167"/>
    </source>
</evidence>
<keyword evidence="9 12" id="KW-0862">Zinc</keyword>
<dbReference type="GO" id="GO:0003871">
    <property type="term" value="F:5-methyltetrahydropteroyltriglutamate-homocysteine S-methyltransferase activity"/>
    <property type="evidence" value="ECO:0007669"/>
    <property type="project" value="UniProtKB-EC"/>
</dbReference>
<feature type="binding site" evidence="12">
    <location>
        <position position="638"/>
    </location>
    <ligand>
        <name>Zn(2+)</name>
        <dbReference type="ChEBI" id="CHEBI:29105"/>
        <label>1</label>
        <note>catalytic</note>
    </ligand>
</feature>
<dbReference type="InterPro" id="IPR006276">
    <property type="entry name" value="Cobalamin-indep_Met_synthase"/>
</dbReference>
<dbReference type="EMBL" id="AYZM01000079">
    <property type="protein sequence ID" value="KRN24983.1"/>
    <property type="molecule type" value="Genomic_DNA"/>
</dbReference>